<accession>A0ABV3SD67</accession>
<keyword evidence="4" id="KW-0249">Electron transport</keyword>
<feature type="compositionally biased region" description="Basic and acidic residues" evidence="7">
    <location>
        <begin position="1"/>
        <end position="11"/>
    </location>
</feature>
<dbReference type="InterPro" id="IPR008168">
    <property type="entry name" value="Cyt_C_IC"/>
</dbReference>
<dbReference type="RefSeq" id="WP_367967888.1">
    <property type="nucleotide sequence ID" value="NZ_JBAKFJ010000002.1"/>
</dbReference>
<evidence type="ECO:0000256" key="1">
    <source>
        <dbReference type="ARBA" id="ARBA00022448"/>
    </source>
</evidence>
<keyword evidence="8" id="KW-0812">Transmembrane</keyword>
<evidence type="ECO:0000256" key="4">
    <source>
        <dbReference type="ARBA" id="ARBA00022982"/>
    </source>
</evidence>
<dbReference type="PRINTS" id="PR00605">
    <property type="entry name" value="CYTCHROMECIC"/>
</dbReference>
<feature type="transmembrane region" description="Helical" evidence="8">
    <location>
        <begin position="30"/>
        <end position="50"/>
    </location>
</feature>
<evidence type="ECO:0000256" key="8">
    <source>
        <dbReference type="SAM" id="Phobius"/>
    </source>
</evidence>
<evidence type="ECO:0000259" key="9">
    <source>
        <dbReference type="PROSITE" id="PS51007"/>
    </source>
</evidence>
<keyword evidence="2 6" id="KW-0349">Heme</keyword>
<evidence type="ECO:0000256" key="7">
    <source>
        <dbReference type="SAM" id="MobiDB-lite"/>
    </source>
</evidence>
<keyword evidence="1" id="KW-0813">Transport</keyword>
<protein>
    <submittedName>
        <fullName evidence="10">Cytochrome c</fullName>
    </submittedName>
</protein>
<evidence type="ECO:0000313" key="10">
    <source>
        <dbReference type="EMBL" id="MEX0387240.1"/>
    </source>
</evidence>
<name>A0ABV3SD67_9GAMM</name>
<feature type="domain" description="Cytochrome c" evidence="9">
    <location>
        <begin position="82"/>
        <end position="172"/>
    </location>
</feature>
<dbReference type="PANTHER" id="PTHR35008:SF8">
    <property type="entry name" value="ALCOHOL DEHYDROGENASE CYTOCHROME C SUBUNIT"/>
    <property type="match status" value="1"/>
</dbReference>
<dbReference type="InterPro" id="IPR009056">
    <property type="entry name" value="Cyt_c-like_dom"/>
</dbReference>
<gene>
    <name evidence="10" type="ORF">V6X64_09590</name>
</gene>
<proteinExistence type="predicted"/>
<dbReference type="InterPro" id="IPR036909">
    <property type="entry name" value="Cyt_c-like_dom_sf"/>
</dbReference>
<sequence>MSQHDDQRPEPQKTPLEESGFEPYEVNRPIPVLVLAVTVALIAWGVYTLWADSGPSTETAAEAEAPVAGIDSAPAIADNASALVSAGATVFAANCATCHQANGSGISEAVPPLVGSRYVTGPAETPVQILLHGIKGPIEVAGNQYDGRMPRFGETLTDSEIAAVVSYIRQQWGNSAAFVEPAFVAQQRERFTADRGPWNGGAELEQVTGVPARLARATATEASQ</sequence>
<organism evidence="10 11">
    <name type="scientific">Spiribacter onubensis</name>
    <dbReference type="NCBI Taxonomy" id="3122420"/>
    <lineage>
        <taxon>Bacteria</taxon>
        <taxon>Pseudomonadati</taxon>
        <taxon>Pseudomonadota</taxon>
        <taxon>Gammaproteobacteria</taxon>
        <taxon>Chromatiales</taxon>
        <taxon>Ectothiorhodospiraceae</taxon>
        <taxon>Spiribacter</taxon>
    </lineage>
</organism>
<dbReference type="Proteomes" id="UP001556653">
    <property type="component" value="Unassembled WGS sequence"/>
</dbReference>
<dbReference type="Gene3D" id="1.10.760.10">
    <property type="entry name" value="Cytochrome c-like domain"/>
    <property type="match status" value="1"/>
</dbReference>
<comment type="caution">
    <text evidence="10">The sequence shown here is derived from an EMBL/GenBank/DDBJ whole genome shotgun (WGS) entry which is preliminary data.</text>
</comment>
<keyword evidence="8" id="KW-1133">Transmembrane helix</keyword>
<dbReference type="EMBL" id="JBAKFJ010000002">
    <property type="protein sequence ID" value="MEX0387240.1"/>
    <property type="molecule type" value="Genomic_DNA"/>
</dbReference>
<keyword evidence="11" id="KW-1185">Reference proteome</keyword>
<dbReference type="SUPFAM" id="SSF46626">
    <property type="entry name" value="Cytochrome c"/>
    <property type="match status" value="1"/>
</dbReference>
<dbReference type="PANTHER" id="PTHR35008">
    <property type="entry name" value="BLL4482 PROTEIN-RELATED"/>
    <property type="match status" value="1"/>
</dbReference>
<evidence type="ECO:0000256" key="3">
    <source>
        <dbReference type="ARBA" id="ARBA00022723"/>
    </source>
</evidence>
<evidence type="ECO:0000256" key="2">
    <source>
        <dbReference type="ARBA" id="ARBA00022617"/>
    </source>
</evidence>
<keyword evidence="8" id="KW-0472">Membrane</keyword>
<evidence type="ECO:0000313" key="11">
    <source>
        <dbReference type="Proteomes" id="UP001556653"/>
    </source>
</evidence>
<dbReference type="Pfam" id="PF00034">
    <property type="entry name" value="Cytochrom_C"/>
    <property type="match status" value="1"/>
</dbReference>
<keyword evidence="3 6" id="KW-0479">Metal-binding</keyword>
<evidence type="ECO:0000256" key="5">
    <source>
        <dbReference type="ARBA" id="ARBA00023004"/>
    </source>
</evidence>
<feature type="region of interest" description="Disordered" evidence="7">
    <location>
        <begin position="1"/>
        <end position="20"/>
    </location>
</feature>
<keyword evidence="5 6" id="KW-0408">Iron</keyword>
<dbReference type="PROSITE" id="PS51007">
    <property type="entry name" value="CYTC"/>
    <property type="match status" value="1"/>
</dbReference>
<reference evidence="10 11" key="1">
    <citation type="submission" date="2024-02" db="EMBL/GenBank/DDBJ databases">
        <title>New especies of Spiribacter isolated from saline water.</title>
        <authorList>
            <person name="Leon M.J."/>
            <person name="De La Haba R."/>
            <person name="Sanchez-Porro C."/>
            <person name="Ventosa A."/>
        </authorList>
    </citation>
    <scope>NUCLEOTIDE SEQUENCE [LARGE SCALE GENOMIC DNA]</scope>
    <source>
        <strain evidence="11">ag22IC4-227</strain>
    </source>
</reference>
<dbReference type="InterPro" id="IPR051459">
    <property type="entry name" value="Cytochrome_c-type_DH"/>
</dbReference>
<evidence type="ECO:0000256" key="6">
    <source>
        <dbReference type="PROSITE-ProRule" id="PRU00433"/>
    </source>
</evidence>